<evidence type="ECO:0000313" key="3">
    <source>
        <dbReference type="Proteomes" id="UP000217033"/>
    </source>
</evidence>
<gene>
    <name evidence="2" type="ORF">CJF60_03470</name>
</gene>
<dbReference type="RefSeq" id="WP_084232794.1">
    <property type="nucleotide sequence ID" value="NZ_FWXE01000015.1"/>
</dbReference>
<dbReference type="SMART" id="SM00507">
    <property type="entry name" value="HNHc"/>
    <property type="match status" value="1"/>
</dbReference>
<dbReference type="InterPro" id="IPR003615">
    <property type="entry name" value="HNH_nuc"/>
</dbReference>
<evidence type="ECO:0000313" key="2">
    <source>
        <dbReference type="EMBL" id="PAF54770.1"/>
    </source>
</evidence>
<dbReference type="PANTHER" id="PTHR39639:SF1">
    <property type="entry name" value="DUF262 DOMAIN-CONTAINING PROTEIN"/>
    <property type="match status" value="1"/>
</dbReference>
<protein>
    <recommendedName>
        <fullName evidence="1">HNH nuclease domain-containing protein</fullName>
    </recommendedName>
</protein>
<name>A0ABX4H4G0_9BACT</name>
<feature type="domain" description="HNH nuclease" evidence="1">
    <location>
        <begin position="333"/>
        <end position="392"/>
    </location>
</feature>
<evidence type="ECO:0000259" key="1">
    <source>
        <dbReference type="SMART" id="SM00507"/>
    </source>
</evidence>
<dbReference type="CDD" id="cd00085">
    <property type="entry name" value="HNHc"/>
    <property type="match status" value="1"/>
</dbReference>
<dbReference type="Pfam" id="PF03235">
    <property type="entry name" value="GmrSD_N"/>
    <property type="match status" value="1"/>
</dbReference>
<dbReference type="Pfam" id="PF01844">
    <property type="entry name" value="HNH"/>
    <property type="match status" value="1"/>
</dbReference>
<dbReference type="Gene3D" id="1.10.30.50">
    <property type="match status" value="1"/>
</dbReference>
<dbReference type="InterPro" id="IPR002711">
    <property type="entry name" value="HNH"/>
</dbReference>
<accession>A0ABX4H4G0</accession>
<reference evidence="2" key="1">
    <citation type="submission" date="2017-08" db="EMBL/GenBank/DDBJ databases">
        <authorList>
            <person name="Alvarez-Ponce D."/>
            <person name="Weitzman C.L."/>
            <person name="Tillett R.L."/>
            <person name="Sandmeier F.C."/>
            <person name="Tracy C.R."/>
        </authorList>
    </citation>
    <scope>NUCLEOTIDE SEQUENCE [LARGE SCALE GENOMIC DNA]</scope>
    <source>
        <strain evidence="2">PS6</strain>
    </source>
</reference>
<comment type="caution">
    <text evidence="2">The sequence shown here is derived from an EMBL/GenBank/DDBJ whole genome shotgun (WGS) entry which is preliminary data.</text>
</comment>
<dbReference type="Proteomes" id="UP000217033">
    <property type="component" value="Unassembled WGS sequence"/>
</dbReference>
<proteinExistence type="predicted"/>
<keyword evidence="3" id="KW-1185">Reference proteome</keyword>
<organism evidence="2 3">
    <name type="scientific">Mycoplasmopsis agassizii</name>
    <dbReference type="NCBI Taxonomy" id="33922"/>
    <lineage>
        <taxon>Bacteria</taxon>
        <taxon>Bacillati</taxon>
        <taxon>Mycoplasmatota</taxon>
        <taxon>Mycoplasmoidales</taxon>
        <taxon>Metamycoplasmataceae</taxon>
        <taxon>Mycoplasmopsis</taxon>
    </lineage>
</organism>
<dbReference type="InterPro" id="IPR004919">
    <property type="entry name" value="GmrSD_N"/>
</dbReference>
<dbReference type="EMBL" id="NQMN01000002">
    <property type="protein sequence ID" value="PAF54770.1"/>
    <property type="molecule type" value="Genomic_DNA"/>
</dbReference>
<sequence length="397" mass="46604">MKKYLETKWKIKDICEGFIFKEDDWKGVHGLNSKLVIQPEYQRNYIYGRNNEMDKAVIYSLMKKHPIGLLYFVRPEHGKEHFEVLDGQQRITSICRFRETQFAIKIDGWERNYDKDNFKDFDETSLLVYVCESDKENEIKEWFKTINIVGLPLNEQEILNAIYSGPFVSASRKHFGKSAIDGTSKIWSSYLSCNANRQECLAKALAWLTKSKDTTIDSYLNINRENANISELTDYFDSVIGWASNVFKYDKISEIKKAPKDLATLDWGRLYEQYKNEKYDSDYISKKLKKLYADDFVSNHKGAFEFLLTHEKEVKLLQIRMFNSTIKNKKYNEQTEKAVKNGHSNCRLCKQIDKVKTIYKLDEMEADHVEPWSKGGDSTIENCEMLCKKHNRMKGND</sequence>
<dbReference type="PANTHER" id="PTHR39639">
    <property type="entry name" value="CHROMOSOME 16, WHOLE GENOME SHOTGUN SEQUENCE"/>
    <property type="match status" value="1"/>
</dbReference>